<feature type="transmembrane region" description="Helical" evidence="7">
    <location>
        <begin position="53"/>
        <end position="73"/>
    </location>
</feature>
<evidence type="ECO:0000256" key="5">
    <source>
        <dbReference type="ARBA" id="ARBA00022989"/>
    </source>
</evidence>
<protein>
    <submittedName>
        <fullName evidence="9">Tripartite ATP-independent transporter DctM subunit</fullName>
    </submittedName>
</protein>
<proteinExistence type="predicted"/>
<accession>A0ABS4GSJ3</accession>
<feature type="domain" description="TRAP C4-dicarboxylate transport system permease DctM subunit" evidence="8">
    <location>
        <begin position="8"/>
        <end position="414"/>
    </location>
</feature>
<feature type="transmembrane region" description="Helical" evidence="7">
    <location>
        <begin position="144"/>
        <end position="164"/>
    </location>
</feature>
<feature type="transmembrane region" description="Helical" evidence="7">
    <location>
        <begin position="170"/>
        <end position="192"/>
    </location>
</feature>
<evidence type="ECO:0000256" key="6">
    <source>
        <dbReference type="ARBA" id="ARBA00023136"/>
    </source>
</evidence>
<reference evidence="9 10" key="1">
    <citation type="submission" date="2021-03" db="EMBL/GenBank/DDBJ databases">
        <title>Genomic Encyclopedia of Type Strains, Phase IV (KMG-IV): sequencing the most valuable type-strain genomes for metagenomic binning, comparative biology and taxonomic classification.</title>
        <authorList>
            <person name="Goeker M."/>
        </authorList>
    </citation>
    <scope>NUCLEOTIDE SEQUENCE [LARGE SCALE GENOMIC DNA]</scope>
    <source>
        <strain evidence="9 10">DSM 24738</strain>
    </source>
</reference>
<keyword evidence="6 7" id="KW-0472">Membrane</keyword>
<dbReference type="PIRSF" id="PIRSF006066">
    <property type="entry name" value="HI0050"/>
    <property type="match status" value="1"/>
</dbReference>
<dbReference type="NCBIfam" id="TIGR00786">
    <property type="entry name" value="dctM"/>
    <property type="match status" value="1"/>
</dbReference>
<dbReference type="RefSeq" id="WP_209811272.1">
    <property type="nucleotide sequence ID" value="NZ_JAGGKT010000010.1"/>
</dbReference>
<dbReference type="EMBL" id="JAGGKT010000010">
    <property type="protein sequence ID" value="MBP1933258.1"/>
    <property type="molecule type" value="Genomic_DNA"/>
</dbReference>
<feature type="transmembrane region" description="Helical" evidence="7">
    <location>
        <begin position="7"/>
        <end position="33"/>
    </location>
</feature>
<keyword evidence="3" id="KW-0997">Cell inner membrane</keyword>
<dbReference type="PANTHER" id="PTHR33362">
    <property type="entry name" value="SIALIC ACID TRAP TRANSPORTER PERMEASE PROTEIN SIAT-RELATED"/>
    <property type="match status" value="1"/>
</dbReference>
<evidence type="ECO:0000256" key="1">
    <source>
        <dbReference type="ARBA" id="ARBA00004429"/>
    </source>
</evidence>
<keyword evidence="5 7" id="KW-1133">Transmembrane helix</keyword>
<dbReference type="InterPro" id="IPR004681">
    <property type="entry name" value="TRAP_DctM"/>
</dbReference>
<evidence type="ECO:0000313" key="9">
    <source>
        <dbReference type="EMBL" id="MBP1933258.1"/>
    </source>
</evidence>
<feature type="transmembrane region" description="Helical" evidence="7">
    <location>
        <begin position="398"/>
        <end position="419"/>
    </location>
</feature>
<evidence type="ECO:0000256" key="4">
    <source>
        <dbReference type="ARBA" id="ARBA00022692"/>
    </source>
</evidence>
<dbReference type="InterPro" id="IPR010656">
    <property type="entry name" value="DctM"/>
</dbReference>
<evidence type="ECO:0000259" key="8">
    <source>
        <dbReference type="Pfam" id="PF06808"/>
    </source>
</evidence>
<comment type="subcellular location">
    <subcellularLocation>
        <location evidence="1">Cell inner membrane</location>
        <topology evidence="1">Multi-pass membrane protein</topology>
    </subcellularLocation>
</comment>
<dbReference type="Proteomes" id="UP001519343">
    <property type="component" value="Unassembled WGS sequence"/>
</dbReference>
<comment type="caution">
    <text evidence="9">The sequence shown here is derived from an EMBL/GenBank/DDBJ whole genome shotgun (WGS) entry which is preliminary data.</text>
</comment>
<organism evidence="9 10">
    <name type="scientific">Ammoniphilus resinae</name>
    <dbReference type="NCBI Taxonomy" id="861532"/>
    <lineage>
        <taxon>Bacteria</taxon>
        <taxon>Bacillati</taxon>
        <taxon>Bacillota</taxon>
        <taxon>Bacilli</taxon>
        <taxon>Bacillales</taxon>
        <taxon>Paenibacillaceae</taxon>
        <taxon>Aneurinibacillus group</taxon>
        <taxon>Ammoniphilus</taxon>
    </lineage>
</organism>
<sequence length="423" mass="45350">MILTVGLALAIFIIIGVPISFSMGLAGLLYLWLLPDIPTMVIVQRFVKGADSFPLMAIPMFVLAGSLLNVGGVTRKLIKLASSLVGHIRGGLAQMNVISSMFFAGISGSSNADVAGPGRVLIDGMIEEGYEKEFSAAITASSSVMGPIIPPSTLFIIFGSISMVPVGDLFLGGAIPGILMGILMMAISYYLARKRNYPWHSSFSWKTMWVNVYQSWPTLFTPVIILGGILGGIFTPTEAGVVASAYAFILSAFVYKELKLKDIWIVVSDTVQATAMIMFLVATGLGLSWVLSREQVPKLLVDSITSLSGNTTIILLLVAFVLLVLGMFFSVTSNLIMMVPLLMPLVNILHIDPVHFGVITVLALAIGEVTPPVGAPMFLACKFAKVSIGDFARANMPFYIVLILTLLLVVLFPPLSLWLPSIS</sequence>
<feature type="transmembrane region" description="Helical" evidence="7">
    <location>
        <begin position="270"/>
        <end position="292"/>
    </location>
</feature>
<keyword evidence="2" id="KW-1003">Cell membrane</keyword>
<gene>
    <name evidence="9" type="ORF">J2Z37_003271</name>
</gene>
<feature type="transmembrane region" description="Helical" evidence="7">
    <location>
        <begin position="312"/>
        <end position="342"/>
    </location>
</feature>
<feature type="transmembrane region" description="Helical" evidence="7">
    <location>
        <begin position="354"/>
        <end position="378"/>
    </location>
</feature>
<evidence type="ECO:0000313" key="10">
    <source>
        <dbReference type="Proteomes" id="UP001519343"/>
    </source>
</evidence>
<evidence type="ECO:0000256" key="3">
    <source>
        <dbReference type="ARBA" id="ARBA00022519"/>
    </source>
</evidence>
<dbReference type="Pfam" id="PF06808">
    <property type="entry name" value="DctM"/>
    <property type="match status" value="1"/>
</dbReference>
<feature type="transmembrane region" description="Helical" evidence="7">
    <location>
        <begin position="213"/>
        <end position="234"/>
    </location>
</feature>
<evidence type="ECO:0000256" key="2">
    <source>
        <dbReference type="ARBA" id="ARBA00022475"/>
    </source>
</evidence>
<keyword evidence="10" id="KW-1185">Reference proteome</keyword>
<evidence type="ECO:0000256" key="7">
    <source>
        <dbReference type="SAM" id="Phobius"/>
    </source>
</evidence>
<keyword evidence="4 7" id="KW-0812">Transmembrane</keyword>
<name>A0ABS4GSJ3_9BACL</name>